<dbReference type="PANTHER" id="PTHR10775:SF166">
    <property type="entry name" value="OS04G0146034 PROTEIN"/>
    <property type="match status" value="1"/>
</dbReference>
<dbReference type="Proteomes" id="UP001157006">
    <property type="component" value="Chromosome 3"/>
</dbReference>
<evidence type="ECO:0000313" key="2">
    <source>
        <dbReference type="Proteomes" id="UP001157006"/>
    </source>
</evidence>
<keyword evidence="2" id="KW-1185">Reference proteome</keyword>
<protein>
    <submittedName>
        <fullName evidence="1">Uncharacterized protein</fullName>
    </submittedName>
</protein>
<dbReference type="AlphaFoldDB" id="A0AAV0ZXZ2"/>
<evidence type="ECO:0000313" key="1">
    <source>
        <dbReference type="EMBL" id="CAI8602539.1"/>
    </source>
</evidence>
<reference evidence="1 2" key="1">
    <citation type="submission" date="2023-01" db="EMBL/GenBank/DDBJ databases">
        <authorList>
            <person name="Kreplak J."/>
        </authorList>
    </citation>
    <scope>NUCLEOTIDE SEQUENCE [LARGE SCALE GENOMIC DNA]</scope>
</reference>
<sequence length="239" mass="27359">MLDHLSWSQFPQGYTMWIHHEESFVRPSTISPSTIPNMVEDTIIVEDPIQNMINDAFGVDRNHANEISYASNLEIDQEDYAMPSATQERNEAKEYYELAREGEQPLYEGCRRYSRLSFLVKLYHIKCLCGLSEKEMTTILKLIKYAFEYANIPSLFYEAKKSITKLGLNYVKISACPNDCLGALSGWNTYTVLACPSCNFQTTPLRSGKSKILKKKIHSFVNLQLQCSQYPATNSIRPL</sequence>
<name>A0AAV0ZXZ2_VICFA</name>
<dbReference type="PANTHER" id="PTHR10775">
    <property type="entry name" value="OS08G0208400 PROTEIN"/>
    <property type="match status" value="1"/>
</dbReference>
<proteinExistence type="predicted"/>
<accession>A0AAV0ZXZ2</accession>
<gene>
    <name evidence="1" type="ORF">VFH_III045200</name>
</gene>
<dbReference type="EMBL" id="OX451738">
    <property type="protein sequence ID" value="CAI8602539.1"/>
    <property type="molecule type" value="Genomic_DNA"/>
</dbReference>
<organism evidence="1 2">
    <name type="scientific">Vicia faba</name>
    <name type="common">Broad bean</name>
    <name type="synonym">Faba vulgaris</name>
    <dbReference type="NCBI Taxonomy" id="3906"/>
    <lineage>
        <taxon>Eukaryota</taxon>
        <taxon>Viridiplantae</taxon>
        <taxon>Streptophyta</taxon>
        <taxon>Embryophyta</taxon>
        <taxon>Tracheophyta</taxon>
        <taxon>Spermatophyta</taxon>
        <taxon>Magnoliopsida</taxon>
        <taxon>eudicotyledons</taxon>
        <taxon>Gunneridae</taxon>
        <taxon>Pentapetalae</taxon>
        <taxon>rosids</taxon>
        <taxon>fabids</taxon>
        <taxon>Fabales</taxon>
        <taxon>Fabaceae</taxon>
        <taxon>Papilionoideae</taxon>
        <taxon>50 kb inversion clade</taxon>
        <taxon>NPAAA clade</taxon>
        <taxon>Hologalegina</taxon>
        <taxon>IRL clade</taxon>
        <taxon>Fabeae</taxon>
        <taxon>Vicia</taxon>
    </lineage>
</organism>